<dbReference type="AlphaFoldDB" id="A0A2G8SDI9"/>
<evidence type="ECO:0000313" key="2">
    <source>
        <dbReference type="EMBL" id="PIL31844.1"/>
    </source>
</evidence>
<dbReference type="EMBL" id="AYKW01000012">
    <property type="protein sequence ID" value="PIL31844.1"/>
    <property type="molecule type" value="Genomic_DNA"/>
</dbReference>
<comment type="caution">
    <text evidence="2">The sequence shown here is derived from an EMBL/GenBank/DDBJ whole genome shotgun (WGS) entry which is preliminary data.</text>
</comment>
<evidence type="ECO:0000313" key="3">
    <source>
        <dbReference type="Proteomes" id="UP000230002"/>
    </source>
</evidence>
<proteinExistence type="predicted"/>
<organism evidence="2 3">
    <name type="scientific">Ganoderma sinense ZZ0214-1</name>
    <dbReference type="NCBI Taxonomy" id="1077348"/>
    <lineage>
        <taxon>Eukaryota</taxon>
        <taxon>Fungi</taxon>
        <taxon>Dikarya</taxon>
        <taxon>Basidiomycota</taxon>
        <taxon>Agaricomycotina</taxon>
        <taxon>Agaricomycetes</taxon>
        <taxon>Polyporales</taxon>
        <taxon>Polyporaceae</taxon>
        <taxon>Ganoderma</taxon>
    </lineage>
</organism>
<feature type="region of interest" description="Disordered" evidence="1">
    <location>
        <begin position="43"/>
        <end position="73"/>
    </location>
</feature>
<accession>A0A2G8SDI9</accession>
<name>A0A2G8SDI9_9APHY</name>
<sequence length="115" mass="13290">MKCYSIHSDVTNLRCRRPLTNQECPRWLLCHWTHEVLPPPFPLDKVQSSRLPPRQPPALAPPPSHLSASNALAPPYSPAAEPLLVRVGRELRNWYRRGLERRWKPAARFCDQHNA</sequence>
<dbReference type="Proteomes" id="UP000230002">
    <property type="component" value="Unassembled WGS sequence"/>
</dbReference>
<keyword evidence="3" id="KW-1185">Reference proteome</keyword>
<reference evidence="2 3" key="1">
    <citation type="journal article" date="2015" name="Sci. Rep.">
        <title>Chromosome-level genome map provides insights into diverse defense mechanisms in the medicinal fungus Ganoderma sinense.</title>
        <authorList>
            <person name="Zhu Y."/>
            <person name="Xu J."/>
            <person name="Sun C."/>
            <person name="Zhou S."/>
            <person name="Xu H."/>
            <person name="Nelson D.R."/>
            <person name="Qian J."/>
            <person name="Song J."/>
            <person name="Luo H."/>
            <person name="Xiang L."/>
            <person name="Li Y."/>
            <person name="Xu Z."/>
            <person name="Ji A."/>
            <person name="Wang L."/>
            <person name="Lu S."/>
            <person name="Hayward A."/>
            <person name="Sun W."/>
            <person name="Li X."/>
            <person name="Schwartz D.C."/>
            <person name="Wang Y."/>
            <person name="Chen S."/>
        </authorList>
    </citation>
    <scope>NUCLEOTIDE SEQUENCE [LARGE SCALE GENOMIC DNA]</scope>
    <source>
        <strain evidence="2 3">ZZ0214-1</strain>
    </source>
</reference>
<feature type="compositionally biased region" description="Pro residues" evidence="1">
    <location>
        <begin position="53"/>
        <end position="64"/>
    </location>
</feature>
<protein>
    <submittedName>
        <fullName evidence="2">Uncharacterized protein</fullName>
    </submittedName>
</protein>
<gene>
    <name evidence="2" type="ORF">GSI_06548</name>
</gene>
<evidence type="ECO:0000256" key="1">
    <source>
        <dbReference type="SAM" id="MobiDB-lite"/>
    </source>
</evidence>